<dbReference type="EMBL" id="AQHN01000095">
    <property type="protein sequence ID" value="ENN83810.1"/>
    <property type="molecule type" value="Genomic_DNA"/>
</dbReference>
<proteinExistence type="inferred from homology"/>
<sequence>MGRRSRLKLALLVVSAFTAIVPLHSLLAEESRTESSWTDLPDDQSEDASRATLFEKYEVPAYNPNAPETKNETLAIPTDFAFPRDAREDRLKGSKPRVDSIFGIDISHYTSPDLDMTLLKQKEVKFIYIKATQGVSSKDKLFKKFWADAGNLPASIAIPRGAYHFLSSASDASGKAQANAFVDYLNLHGGLKAGDLPPVVDLEWDVAKGNPDRWVGHSADEIVAKTLECLKQIEARTGRRPIIYTAKAWFSSNTVPLSRVGEFKDYPIWIADYNPKRKFDETPAVLPGSTTAIWQFTDRAKISGISTAGFDSSIFYGTNAKFRQTFGLN</sequence>
<organism evidence="4 5">
    <name type="scientific">Rhizobium freirei PRF 81</name>
    <dbReference type="NCBI Taxonomy" id="363754"/>
    <lineage>
        <taxon>Bacteria</taxon>
        <taxon>Pseudomonadati</taxon>
        <taxon>Pseudomonadota</taxon>
        <taxon>Alphaproteobacteria</taxon>
        <taxon>Hyphomicrobiales</taxon>
        <taxon>Rhizobiaceae</taxon>
        <taxon>Rhizobium/Agrobacterium group</taxon>
        <taxon>Rhizobium</taxon>
    </lineage>
</organism>
<dbReference type="GO" id="GO:0003796">
    <property type="term" value="F:lysozyme activity"/>
    <property type="evidence" value="ECO:0007669"/>
    <property type="project" value="InterPro"/>
</dbReference>
<evidence type="ECO:0000256" key="1">
    <source>
        <dbReference type="ARBA" id="ARBA00010646"/>
    </source>
</evidence>
<comment type="similarity">
    <text evidence="1">Belongs to the glycosyl hydrolase 25 family.</text>
</comment>
<dbReference type="PANTHER" id="PTHR34135:SF2">
    <property type="entry name" value="LYSOZYME"/>
    <property type="match status" value="1"/>
</dbReference>
<dbReference type="OrthoDB" id="5298492at2"/>
<protein>
    <submittedName>
        <fullName evidence="4">Glycoside hydrolase</fullName>
    </submittedName>
</protein>
<dbReference type="GO" id="GO:0009253">
    <property type="term" value="P:peptidoglycan catabolic process"/>
    <property type="evidence" value="ECO:0007669"/>
    <property type="project" value="InterPro"/>
</dbReference>
<gene>
    <name evidence="4" type="ORF">RHSP_41197</name>
</gene>
<keyword evidence="5" id="KW-1185">Reference proteome</keyword>
<dbReference type="PATRIC" id="fig|363754.4.peg.6722"/>
<evidence type="ECO:0000313" key="5">
    <source>
        <dbReference type="Proteomes" id="UP000012429"/>
    </source>
</evidence>
<dbReference type="Proteomes" id="UP000012429">
    <property type="component" value="Unassembled WGS sequence"/>
</dbReference>
<dbReference type="PROSITE" id="PS51904">
    <property type="entry name" value="GLYCOSYL_HYDROL_F25_2"/>
    <property type="match status" value="1"/>
</dbReference>
<dbReference type="GO" id="GO:0016052">
    <property type="term" value="P:carbohydrate catabolic process"/>
    <property type="evidence" value="ECO:0007669"/>
    <property type="project" value="TreeGrafter"/>
</dbReference>
<dbReference type="Gene3D" id="3.20.20.80">
    <property type="entry name" value="Glycosidases"/>
    <property type="match status" value="1"/>
</dbReference>
<name>N6UPY2_9HYPH</name>
<dbReference type="Pfam" id="PF01183">
    <property type="entry name" value="Glyco_hydro_25"/>
    <property type="match status" value="1"/>
</dbReference>
<dbReference type="RefSeq" id="WP_004129383.1">
    <property type="nucleotide sequence ID" value="NZ_AQHN01000095.1"/>
</dbReference>
<keyword evidence="4" id="KW-0614">Plasmid</keyword>
<reference evidence="4 5" key="1">
    <citation type="journal article" date="2012" name="BMC Genomics">
        <title>Genomic basis of broad host range and environmental adaptability of Rhizobium tropici CIAT 899 and Rhizobium sp. PRF 81 which are used in inoculants for common bean (Phaseolus vulgaris L.).</title>
        <authorList>
            <person name="Ormeno-Orrillo E."/>
            <person name="Menna P."/>
            <person name="Almeida L.G."/>
            <person name="Ollero F.J."/>
            <person name="Nicolas M.F."/>
            <person name="Pains Rodrigues E."/>
            <person name="Shigueyoshi Nakatani A."/>
            <person name="Silva Batista J.S."/>
            <person name="Oliveira Chueire L.M."/>
            <person name="Souza R.C."/>
            <person name="Ribeiro Vasconcelos A.T."/>
            <person name="Megias M."/>
            <person name="Hungria M."/>
            <person name="Martinez-Romero E."/>
        </authorList>
    </citation>
    <scope>NUCLEOTIDE SEQUENCE [LARGE SCALE GENOMIC DNA]</scope>
    <source>
        <strain evidence="4 5">PRF 81</strain>
        <plasmid evidence="4">pPRF81a</plasmid>
    </source>
</reference>
<accession>N6UPY2</accession>
<dbReference type="GO" id="GO:0016998">
    <property type="term" value="P:cell wall macromolecule catabolic process"/>
    <property type="evidence" value="ECO:0007669"/>
    <property type="project" value="InterPro"/>
</dbReference>
<evidence type="ECO:0000256" key="3">
    <source>
        <dbReference type="ARBA" id="ARBA00023295"/>
    </source>
</evidence>
<dbReference type="InterPro" id="IPR017853">
    <property type="entry name" value="GH"/>
</dbReference>
<comment type="caution">
    <text evidence="4">The sequence shown here is derived from an EMBL/GenBank/DDBJ whole genome shotgun (WGS) entry which is preliminary data.</text>
</comment>
<keyword evidence="2 4" id="KW-0378">Hydrolase</keyword>
<dbReference type="AlphaFoldDB" id="N6UPY2"/>
<dbReference type="PANTHER" id="PTHR34135">
    <property type="entry name" value="LYSOZYME"/>
    <property type="match status" value="1"/>
</dbReference>
<dbReference type="SUPFAM" id="SSF51445">
    <property type="entry name" value="(Trans)glycosidases"/>
    <property type="match status" value="1"/>
</dbReference>
<keyword evidence="3" id="KW-0326">Glycosidase</keyword>
<dbReference type="SMART" id="SM00641">
    <property type="entry name" value="Glyco_25"/>
    <property type="match status" value="1"/>
</dbReference>
<dbReference type="InterPro" id="IPR018077">
    <property type="entry name" value="Glyco_hydro_fam25_subgr"/>
</dbReference>
<evidence type="ECO:0000256" key="2">
    <source>
        <dbReference type="ARBA" id="ARBA00022801"/>
    </source>
</evidence>
<geneLocation type="plasmid" evidence="4">
    <name>pPRF81a</name>
</geneLocation>
<dbReference type="InterPro" id="IPR002053">
    <property type="entry name" value="Glyco_hydro_25"/>
</dbReference>
<evidence type="ECO:0000313" key="4">
    <source>
        <dbReference type="EMBL" id="ENN83810.1"/>
    </source>
</evidence>